<protein>
    <submittedName>
        <fullName evidence="1">Uncharacterized protein</fullName>
    </submittedName>
</protein>
<evidence type="ECO:0000313" key="1">
    <source>
        <dbReference type="EMBL" id="KAK3591582.1"/>
    </source>
</evidence>
<accession>A0AAE0SGP9</accession>
<evidence type="ECO:0000313" key="2">
    <source>
        <dbReference type="Proteomes" id="UP001195483"/>
    </source>
</evidence>
<organism evidence="1 2">
    <name type="scientific">Potamilus streckersoni</name>
    <dbReference type="NCBI Taxonomy" id="2493646"/>
    <lineage>
        <taxon>Eukaryota</taxon>
        <taxon>Metazoa</taxon>
        <taxon>Spiralia</taxon>
        <taxon>Lophotrochozoa</taxon>
        <taxon>Mollusca</taxon>
        <taxon>Bivalvia</taxon>
        <taxon>Autobranchia</taxon>
        <taxon>Heteroconchia</taxon>
        <taxon>Palaeoheterodonta</taxon>
        <taxon>Unionida</taxon>
        <taxon>Unionoidea</taxon>
        <taxon>Unionidae</taxon>
        <taxon>Ambleminae</taxon>
        <taxon>Lampsilini</taxon>
        <taxon>Potamilus</taxon>
    </lineage>
</organism>
<reference evidence="1" key="2">
    <citation type="journal article" date="2021" name="Genome Biol. Evol.">
        <title>Developing a high-quality reference genome for a parasitic bivalve with doubly uniparental inheritance (Bivalvia: Unionida).</title>
        <authorList>
            <person name="Smith C.H."/>
        </authorList>
    </citation>
    <scope>NUCLEOTIDE SEQUENCE</scope>
    <source>
        <strain evidence="1">CHS0354</strain>
        <tissue evidence="1">Mantle</tissue>
    </source>
</reference>
<dbReference type="Proteomes" id="UP001195483">
    <property type="component" value="Unassembled WGS sequence"/>
</dbReference>
<name>A0AAE0SGP9_9BIVA</name>
<reference evidence="1" key="3">
    <citation type="submission" date="2023-05" db="EMBL/GenBank/DDBJ databases">
        <authorList>
            <person name="Smith C.H."/>
        </authorList>
    </citation>
    <scope>NUCLEOTIDE SEQUENCE</scope>
    <source>
        <strain evidence="1">CHS0354</strain>
        <tissue evidence="1">Mantle</tissue>
    </source>
</reference>
<dbReference type="AlphaFoldDB" id="A0AAE0SGP9"/>
<comment type="caution">
    <text evidence="1">The sequence shown here is derived from an EMBL/GenBank/DDBJ whole genome shotgun (WGS) entry which is preliminary data.</text>
</comment>
<gene>
    <name evidence="1" type="ORF">CHS0354_013747</name>
</gene>
<dbReference type="EMBL" id="JAEAOA010000845">
    <property type="protein sequence ID" value="KAK3591582.1"/>
    <property type="molecule type" value="Genomic_DNA"/>
</dbReference>
<keyword evidence="2" id="KW-1185">Reference proteome</keyword>
<reference evidence="1" key="1">
    <citation type="journal article" date="2021" name="Genome Biol. Evol.">
        <title>A High-Quality Reference Genome for a Parasitic Bivalve with Doubly Uniparental Inheritance (Bivalvia: Unionida).</title>
        <authorList>
            <person name="Smith C.H."/>
        </authorList>
    </citation>
    <scope>NUCLEOTIDE SEQUENCE</scope>
    <source>
        <strain evidence="1">CHS0354</strain>
    </source>
</reference>
<sequence>MQTSERSKEYKEIKSIKCQIQLRLEKYMKEITREEERKDEMENWDQEQERIRTMTWKTYRETLKGFKRGRIANISNRKTSTRNTC</sequence>
<proteinExistence type="predicted"/>